<dbReference type="InterPro" id="IPR036397">
    <property type="entry name" value="RNaseH_sf"/>
</dbReference>
<keyword evidence="3" id="KW-1185">Reference proteome</keyword>
<protein>
    <recommendedName>
        <fullName evidence="4">Integrase catalytic domain-containing protein</fullName>
    </recommendedName>
</protein>
<name>A0ABP0SHT7_9DINO</name>
<evidence type="ECO:0008006" key="4">
    <source>
        <dbReference type="Google" id="ProtNLM"/>
    </source>
</evidence>
<dbReference type="InterPro" id="IPR012337">
    <property type="entry name" value="RNaseH-like_sf"/>
</dbReference>
<evidence type="ECO:0000313" key="2">
    <source>
        <dbReference type="EMBL" id="CAK9111932.1"/>
    </source>
</evidence>
<reference evidence="2 3" key="1">
    <citation type="submission" date="2024-02" db="EMBL/GenBank/DDBJ databases">
        <authorList>
            <person name="Chen Y."/>
            <person name="Shah S."/>
            <person name="Dougan E. K."/>
            <person name="Thang M."/>
            <person name="Chan C."/>
        </authorList>
    </citation>
    <scope>NUCLEOTIDE SEQUENCE [LARGE SCALE GENOMIC DNA]</scope>
</reference>
<organism evidence="2 3">
    <name type="scientific">Durusdinium trenchii</name>
    <dbReference type="NCBI Taxonomy" id="1381693"/>
    <lineage>
        <taxon>Eukaryota</taxon>
        <taxon>Sar</taxon>
        <taxon>Alveolata</taxon>
        <taxon>Dinophyceae</taxon>
        <taxon>Suessiales</taxon>
        <taxon>Symbiodiniaceae</taxon>
        <taxon>Durusdinium</taxon>
    </lineage>
</organism>
<sequence>MIADAWLKHEKERALISKSPKQVLEMMEAQWETDMRKNMNETLVMKATFAPRGTMVKEIYTTVEHVRKEALRRGHRAGSSLSLESGWDFLQPELLGNVFVRRSLISLRLLFLVALGHLCNGCQRVLPCHPQRRAEARVLLAFALQLAQLQRAEGQHYLLENLVGSEAWREEIMKKFIEEEMAYVSFDQCRFNLRGYLGGLHKKPSRLATSSLEVAGEVFLRGMERQFEKDFGKTSRVAKEVTATEDVTVEDDLVPLMADRSDGDDEFKHDESTSKIPANVKQMVEKLHINTGHRSNKRLARALLVAGAPAQVVACAKRLKCAVCQERKPLKASRPASLPMPKDINDQVHVDLFEAFDSAGTRYYIVHIIDWASRFQMAEVLDDKSSASVERFLQKRWMHGDVLGDVRQRLLDSSPSLVRQIAIRETAKVAMLRLHFSRIGGSYATFKTGFCRCFVTEELMGSGTMQPGSAQTGAPAPGTSVPEVVLRASQVPSSPSMSPGLERLMERARNVDEEVQSAHSGESRKRAADVPLSTLDESEIPPPPGGPLRETLAMDQATVECFEDEFNYGGVHPLKWIYEKAAHDRWTLRMPLSLTTALGVATGEQEVLAVLTARKEYRWRELTDEAKAAFKVAMEVMRPGYVLTDKNDSVRTEANMRPNTALRWTSAENMWVDAGTKEMSLEHVHKIIAAGKWCAKYHPSFLKQVTKKPSLASLRLACEVIWLALQ</sequence>
<proteinExistence type="predicted"/>
<gene>
    <name evidence="2" type="ORF">CCMP2556_LOCUS51916</name>
</gene>
<dbReference type="SUPFAM" id="SSF53098">
    <property type="entry name" value="Ribonuclease H-like"/>
    <property type="match status" value="1"/>
</dbReference>
<evidence type="ECO:0000256" key="1">
    <source>
        <dbReference type="SAM" id="MobiDB-lite"/>
    </source>
</evidence>
<accession>A0ABP0SHT7</accession>
<feature type="region of interest" description="Disordered" evidence="1">
    <location>
        <begin position="511"/>
        <end position="545"/>
    </location>
</feature>
<dbReference type="Gene3D" id="3.30.420.10">
    <property type="entry name" value="Ribonuclease H-like superfamily/Ribonuclease H"/>
    <property type="match status" value="1"/>
</dbReference>
<evidence type="ECO:0000313" key="3">
    <source>
        <dbReference type="Proteomes" id="UP001642484"/>
    </source>
</evidence>
<comment type="caution">
    <text evidence="2">The sequence shown here is derived from an EMBL/GenBank/DDBJ whole genome shotgun (WGS) entry which is preliminary data.</text>
</comment>
<dbReference type="Proteomes" id="UP001642484">
    <property type="component" value="Unassembled WGS sequence"/>
</dbReference>
<dbReference type="EMBL" id="CAXAMN010027628">
    <property type="protein sequence ID" value="CAK9111932.1"/>
    <property type="molecule type" value="Genomic_DNA"/>
</dbReference>